<comment type="caution">
    <text evidence="3">The sequence shown here is derived from an EMBL/GenBank/DDBJ whole genome shotgun (WGS) entry which is preliminary data.</text>
</comment>
<organism evidence="3 4">
    <name type="scientific">Blastococcus carthaginiensis</name>
    <dbReference type="NCBI Taxonomy" id="3050034"/>
    <lineage>
        <taxon>Bacteria</taxon>
        <taxon>Bacillati</taxon>
        <taxon>Actinomycetota</taxon>
        <taxon>Actinomycetes</taxon>
        <taxon>Geodermatophilales</taxon>
        <taxon>Geodermatophilaceae</taxon>
        <taxon>Blastococcus</taxon>
    </lineage>
</organism>
<reference evidence="4" key="1">
    <citation type="submission" date="2023-05" db="EMBL/GenBank/DDBJ databases">
        <title>Draft genome of Pseudofrankia sp. BMG5.37.</title>
        <authorList>
            <person name="Gtari M."/>
            <person name="Ghodhbane F."/>
            <person name="Sbissi I."/>
        </authorList>
    </citation>
    <scope>NUCLEOTIDE SEQUENCE [LARGE SCALE GENOMIC DNA]</scope>
    <source>
        <strain evidence="4">BMG 814</strain>
    </source>
</reference>
<keyword evidence="1 3" id="KW-0560">Oxidoreductase</keyword>
<dbReference type="PANTHER" id="PTHR43244:SF1">
    <property type="entry name" value="5,10-METHYLENETETRAHYDROMETHANOPTERIN REDUCTASE"/>
    <property type="match status" value="1"/>
</dbReference>
<sequence length="322" mass="34671">MRGIPLRDQEELIRSLPALGYTDAWTGETSGVDGFTPLVLASQWAPELRLGPAIVPAATRGPALIAMHGAAMADLAPGRFVLGIGSSSPVITEAWNAVPFVKPFQRTRDLVRFLRKALAGERVDEEFETFSVRGFRLDSPPEVPPPIMVAALRPSMLRMAVTEGDGAITNWLSADDVLKIRAEVGDGPEVVGRIFVLPTEDPEIARRMARRNIAAYLTVPAYAAFHTWLGRGDALAPMQAHWAAGDRRAALAAIPDEVVDQLFVWGTREQIRAGVQRYLDNGLSTAVLMVTPVPSEGADAEAAAAEQAEVIRSLAPPGSERP</sequence>
<dbReference type="SUPFAM" id="SSF51679">
    <property type="entry name" value="Bacterial luciferase-like"/>
    <property type="match status" value="1"/>
</dbReference>
<dbReference type="PANTHER" id="PTHR43244">
    <property type="match status" value="1"/>
</dbReference>
<gene>
    <name evidence="3" type="ORF">QOZ88_14735</name>
</gene>
<protein>
    <submittedName>
        <fullName evidence="3">LLM class F420-dependent oxidoreductase</fullName>
        <ecNumber evidence="3">1.-.-.-</ecNumber>
    </submittedName>
</protein>
<dbReference type="CDD" id="cd01097">
    <property type="entry name" value="Tetrahydromethanopterin_reductase"/>
    <property type="match status" value="1"/>
</dbReference>
<evidence type="ECO:0000259" key="2">
    <source>
        <dbReference type="Pfam" id="PF00296"/>
    </source>
</evidence>
<dbReference type="Pfam" id="PF00296">
    <property type="entry name" value="Bac_luciferase"/>
    <property type="match status" value="1"/>
</dbReference>
<dbReference type="EC" id="1.-.-.-" evidence="3"/>
<dbReference type="InterPro" id="IPR011251">
    <property type="entry name" value="Luciferase-like_dom"/>
</dbReference>
<proteinExistence type="predicted"/>
<dbReference type="InterPro" id="IPR050564">
    <property type="entry name" value="F420-G6PD/mer"/>
</dbReference>
<dbReference type="InterPro" id="IPR036661">
    <property type="entry name" value="Luciferase-like_sf"/>
</dbReference>
<dbReference type="NCBIfam" id="TIGR03841">
    <property type="entry name" value="F420_Rv3093c"/>
    <property type="match status" value="1"/>
</dbReference>
<keyword evidence="4" id="KW-1185">Reference proteome</keyword>
<name>A0ABT9IE97_9ACTN</name>
<dbReference type="Proteomes" id="UP001233673">
    <property type="component" value="Unassembled WGS sequence"/>
</dbReference>
<dbReference type="Gene3D" id="3.20.20.30">
    <property type="entry name" value="Luciferase-like domain"/>
    <property type="match status" value="1"/>
</dbReference>
<evidence type="ECO:0000313" key="3">
    <source>
        <dbReference type="EMBL" id="MDP5183892.1"/>
    </source>
</evidence>
<accession>A0ABT9IE97</accession>
<dbReference type="EMBL" id="JASNFN010000018">
    <property type="protein sequence ID" value="MDP5183892.1"/>
    <property type="molecule type" value="Genomic_DNA"/>
</dbReference>
<evidence type="ECO:0000256" key="1">
    <source>
        <dbReference type="ARBA" id="ARBA00023002"/>
    </source>
</evidence>
<dbReference type="InterPro" id="IPR022526">
    <property type="entry name" value="F420_Rv3093c"/>
</dbReference>
<dbReference type="RefSeq" id="WP_306000500.1">
    <property type="nucleotide sequence ID" value="NZ_JASNFN010000018.1"/>
</dbReference>
<feature type="domain" description="Luciferase-like" evidence="2">
    <location>
        <begin position="5"/>
        <end position="283"/>
    </location>
</feature>
<evidence type="ECO:0000313" key="4">
    <source>
        <dbReference type="Proteomes" id="UP001233673"/>
    </source>
</evidence>
<dbReference type="GO" id="GO:0016491">
    <property type="term" value="F:oxidoreductase activity"/>
    <property type="evidence" value="ECO:0007669"/>
    <property type="project" value="UniProtKB-KW"/>
</dbReference>